<dbReference type="RefSeq" id="XP_028877289.1">
    <property type="nucleotide sequence ID" value="XM_029031418.1"/>
</dbReference>
<dbReference type="Proteomes" id="UP000192257">
    <property type="component" value="Unassembled WGS sequence"/>
</dbReference>
<sequence length="212" mass="24230">MERDIFTWSDPVKLVTLSSSNVPIAMKHYVQERTTNSDGSSLSSVLLKMGVAVFTSMRIPLRTLDKPIREDFACLSITPWRQNGQFIVDFDLNSNIPVVVENRTKRSLQYEQIYKSSLDSKRIFHSYIVEPFTDGVTCFEGEDATPMIRLTLFGGNESSQSCIIDLVKDASKREAVKVSKDMFVLCTYDYNLQRYYISVTTDRSLESTLLFQ</sequence>
<dbReference type="GeneID" id="39991198"/>
<proteinExistence type="predicted"/>
<accession>A0A1X0NFH7</accession>
<evidence type="ECO:0000313" key="1">
    <source>
        <dbReference type="EMBL" id="ORC82791.1"/>
    </source>
</evidence>
<keyword evidence="2" id="KW-1185">Reference proteome</keyword>
<comment type="caution">
    <text evidence="1">The sequence shown here is derived from an EMBL/GenBank/DDBJ whole genome shotgun (WGS) entry which is preliminary data.</text>
</comment>
<name>A0A1X0NFH7_9TRYP</name>
<dbReference type="AlphaFoldDB" id="A0A1X0NFH7"/>
<evidence type="ECO:0000313" key="2">
    <source>
        <dbReference type="Proteomes" id="UP000192257"/>
    </source>
</evidence>
<organism evidence="1 2">
    <name type="scientific">Trypanosoma theileri</name>
    <dbReference type="NCBI Taxonomy" id="67003"/>
    <lineage>
        <taxon>Eukaryota</taxon>
        <taxon>Discoba</taxon>
        <taxon>Euglenozoa</taxon>
        <taxon>Kinetoplastea</taxon>
        <taxon>Metakinetoplastina</taxon>
        <taxon>Trypanosomatida</taxon>
        <taxon>Trypanosomatidae</taxon>
        <taxon>Trypanosoma</taxon>
    </lineage>
</organism>
<reference evidence="1 2" key="1">
    <citation type="submission" date="2017-03" db="EMBL/GenBank/DDBJ databases">
        <title>An alternative strategy for trypanosome survival in the mammalian bloodstream revealed through genome and transcriptome analysis of the ubiquitous bovine parasite Trypanosoma (Megatrypanum) theileri.</title>
        <authorList>
            <person name="Kelly S."/>
            <person name="Ivens A."/>
            <person name="Mott A."/>
            <person name="O'Neill E."/>
            <person name="Emms D."/>
            <person name="Macleod O."/>
            <person name="Voorheis P."/>
            <person name="Matthews J."/>
            <person name="Matthews K."/>
            <person name="Carrington M."/>
        </authorList>
    </citation>
    <scope>NUCLEOTIDE SEQUENCE [LARGE SCALE GENOMIC DNA]</scope>
    <source>
        <strain evidence="1">Edinburgh</strain>
    </source>
</reference>
<gene>
    <name evidence="1" type="ORF">TM35_000841080</name>
</gene>
<feature type="non-terminal residue" evidence="1">
    <location>
        <position position="212"/>
    </location>
</feature>
<protein>
    <submittedName>
        <fullName evidence="1">Vacuolar protein sorting-associated protein 13 family protein</fullName>
    </submittedName>
</protein>
<dbReference type="VEuPathDB" id="TriTrypDB:TM35_000841080"/>
<dbReference type="EMBL" id="NBCO01000084">
    <property type="protein sequence ID" value="ORC82791.1"/>
    <property type="molecule type" value="Genomic_DNA"/>
</dbReference>